<accession>A0ABS3EIU7</accession>
<evidence type="ECO:0000259" key="1">
    <source>
        <dbReference type="Pfam" id="PF08447"/>
    </source>
</evidence>
<sequence length="136" mass="14566">MAELYGISIEELAKGISVEQIFAIMVDDDRAVIASDVHSAILTAEPSIGRFRVRHSDGTTRSLVSFGRCLHDEVGVPTFYAGAVIDASSPHIAEGNDPLEAHCRAALSLAKRRGNDLAARYLSSALNTVSSSPERQ</sequence>
<dbReference type="InterPro" id="IPR035965">
    <property type="entry name" value="PAS-like_dom_sf"/>
</dbReference>
<dbReference type="SUPFAM" id="SSF55785">
    <property type="entry name" value="PYP-like sensor domain (PAS domain)"/>
    <property type="match status" value="1"/>
</dbReference>
<dbReference type="InterPro" id="IPR013655">
    <property type="entry name" value="PAS_fold_3"/>
</dbReference>
<dbReference type="Pfam" id="PF08447">
    <property type="entry name" value="PAS_3"/>
    <property type="match status" value="1"/>
</dbReference>
<proteinExistence type="predicted"/>
<feature type="domain" description="PAS fold-3" evidence="1">
    <location>
        <begin position="2"/>
        <end position="83"/>
    </location>
</feature>
<dbReference type="Proteomes" id="UP000664699">
    <property type="component" value="Unassembled WGS sequence"/>
</dbReference>
<dbReference type="EMBL" id="JAFLNA010000007">
    <property type="protein sequence ID" value="MBO0131899.1"/>
    <property type="molecule type" value="Genomic_DNA"/>
</dbReference>
<gene>
    <name evidence="2" type="ORF">JZX89_14205</name>
</gene>
<evidence type="ECO:0000313" key="2">
    <source>
        <dbReference type="EMBL" id="MBO0131899.1"/>
    </source>
</evidence>
<evidence type="ECO:0000313" key="3">
    <source>
        <dbReference type="Proteomes" id="UP000664699"/>
    </source>
</evidence>
<reference evidence="2 3" key="1">
    <citation type="submission" date="2021-03" db="EMBL/GenBank/DDBJ databases">
        <title>Whole genome sequence of Agrobacterium sp. strain Rnr.</title>
        <authorList>
            <person name="Mafakheri H."/>
            <person name="Taghavi S.M."/>
            <person name="Nemanja K."/>
            <person name="Osdaghi E."/>
        </authorList>
    </citation>
    <scope>NUCLEOTIDE SEQUENCE [LARGE SCALE GENOMIC DNA]</scope>
    <source>
        <strain evidence="2 3">Rnr</strain>
    </source>
</reference>
<protein>
    <submittedName>
        <fullName evidence="2">PAS domain-containing protein</fullName>
    </submittedName>
</protein>
<dbReference type="Gene3D" id="3.30.450.20">
    <property type="entry name" value="PAS domain"/>
    <property type="match status" value="1"/>
</dbReference>
<comment type="caution">
    <text evidence="2">The sequence shown here is derived from an EMBL/GenBank/DDBJ whole genome shotgun (WGS) entry which is preliminary data.</text>
</comment>
<name>A0ABS3EIU7_9HYPH</name>
<keyword evidence="3" id="KW-1185">Reference proteome</keyword>
<organism evidence="2 3">
    <name type="scientific">Agrobacterium burrii</name>
    <dbReference type="NCBI Taxonomy" id="2815339"/>
    <lineage>
        <taxon>Bacteria</taxon>
        <taxon>Pseudomonadati</taxon>
        <taxon>Pseudomonadota</taxon>
        <taxon>Alphaproteobacteria</taxon>
        <taxon>Hyphomicrobiales</taxon>
        <taxon>Rhizobiaceae</taxon>
        <taxon>Rhizobium/Agrobacterium group</taxon>
        <taxon>Agrobacterium</taxon>
        <taxon>Agrobacterium tumefaciens complex</taxon>
    </lineage>
</organism>